<keyword evidence="5" id="KW-0931">ER-Golgi transport</keyword>
<dbReference type="PANTHER" id="PTHR10121:SF0">
    <property type="entry name" value="COATOMER SUBUNIT DELTA"/>
    <property type="match status" value="1"/>
</dbReference>
<name>A0A8T2XJK1_POPDE</name>
<dbReference type="GO" id="GO:0015031">
    <property type="term" value="P:protein transport"/>
    <property type="evidence" value="ECO:0007669"/>
    <property type="project" value="UniProtKB-KW"/>
</dbReference>
<evidence type="ECO:0000313" key="9">
    <source>
        <dbReference type="Proteomes" id="UP000807159"/>
    </source>
</evidence>
<dbReference type="PROSITE" id="PS51072">
    <property type="entry name" value="MHD"/>
    <property type="match status" value="1"/>
</dbReference>
<evidence type="ECO:0000259" key="7">
    <source>
        <dbReference type="PROSITE" id="PS51072"/>
    </source>
</evidence>
<dbReference type="GO" id="GO:0051645">
    <property type="term" value="P:Golgi localization"/>
    <property type="evidence" value="ECO:0007669"/>
    <property type="project" value="TreeGrafter"/>
</dbReference>
<organism evidence="8 9">
    <name type="scientific">Populus deltoides</name>
    <name type="common">Eastern poplar</name>
    <name type="synonym">Eastern cottonwood</name>
    <dbReference type="NCBI Taxonomy" id="3696"/>
    <lineage>
        <taxon>Eukaryota</taxon>
        <taxon>Viridiplantae</taxon>
        <taxon>Streptophyta</taxon>
        <taxon>Embryophyta</taxon>
        <taxon>Tracheophyta</taxon>
        <taxon>Spermatophyta</taxon>
        <taxon>Magnoliopsida</taxon>
        <taxon>eudicotyledons</taxon>
        <taxon>Gunneridae</taxon>
        <taxon>Pentapetalae</taxon>
        <taxon>rosids</taxon>
        <taxon>fabids</taxon>
        <taxon>Malpighiales</taxon>
        <taxon>Salicaceae</taxon>
        <taxon>Saliceae</taxon>
        <taxon>Populus</taxon>
    </lineage>
</organism>
<feature type="non-terminal residue" evidence="8">
    <location>
        <position position="1"/>
    </location>
</feature>
<evidence type="ECO:0000256" key="2">
    <source>
        <dbReference type="ARBA" id="ARBA00022448"/>
    </source>
</evidence>
<dbReference type="GO" id="GO:0030126">
    <property type="term" value="C:COPI vesicle coat"/>
    <property type="evidence" value="ECO:0007669"/>
    <property type="project" value="UniProtKB-UniRule"/>
</dbReference>
<evidence type="ECO:0000256" key="4">
    <source>
        <dbReference type="ARBA" id="ARBA00022927"/>
    </source>
</evidence>
<evidence type="ECO:0000256" key="1">
    <source>
        <dbReference type="ARBA" id="ARBA00010516"/>
    </source>
</evidence>
<dbReference type="GO" id="GO:0006888">
    <property type="term" value="P:endoplasmic reticulum to Golgi vesicle-mediated transport"/>
    <property type="evidence" value="ECO:0007669"/>
    <property type="project" value="TreeGrafter"/>
</dbReference>
<reference evidence="8" key="1">
    <citation type="journal article" date="2021" name="J. Hered.">
        <title>Genome Assembly of Salicaceae Populus deltoides (Eastern Cottonwood) I-69 Based on Nanopore Sequencing and Hi-C Technologies.</title>
        <authorList>
            <person name="Bai S."/>
            <person name="Wu H."/>
            <person name="Zhang J."/>
            <person name="Pan Z."/>
            <person name="Zhao W."/>
            <person name="Li Z."/>
            <person name="Tong C."/>
        </authorList>
    </citation>
    <scope>NUCLEOTIDE SEQUENCE</scope>
    <source>
        <tissue evidence="8">Leaf</tissue>
    </source>
</reference>
<sequence length="129" mass="14132">IEAGGNPGVIFKTHPNMNKELFANENILGLRDPSRPFPTGQTGDAGVGLLKWRMQRADESMVPLTSGYKSEAAAHLSTSIAGHLFLEMKHLSASSMKLHLCLIYDVVISVPLPALREPPSVRQIDGEWR</sequence>
<keyword evidence="5" id="KW-0472">Membrane</keyword>
<dbReference type="InterPro" id="IPR028565">
    <property type="entry name" value="MHD"/>
</dbReference>
<dbReference type="PANTHER" id="PTHR10121">
    <property type="entry name" value="COATOMER SUBUNIT DELTA"/>
    <property type="match status" value="1"/>
</dbReference>
<dbReference type="EMBL" id="JACEGQ020000012">
    <property type="protein sequence ID" value="KAH8492573.1"/>
    <property type="molecule type" value="Genomic_DNA"/>
</dbReference>
<keyword evidence="5" id="KW-0333">Golgi apparatus</keyword>
<dbReference type="InterPro" id="IPR027059">
    <property type="entry name" value="Coatomer_dsu"/>
</dbReference>
<keyword evidence="2 5" id="KW-0813">Transport</keyword>
<feature type="domain" description="MHD" evidence="7">
    <location>
        <begin position="1"/>
        <end position="129"/>
    </location>
</feature>
<evidence type="ECO:0000313" key="8">
    <source>
        <dbReference type="EMBL" id="KAH8492573.1"/>
    </source>
</evidence>
<comment type="function">
    <text evidence="5">The coatomer is a cytosolic protein complex that binds to dilysine motifs and reversibly associates with Golgi non-clathrin-coated vesicles, which further mediate biosynthetic protein transport from the ER, via the Golgi up to the trans Golgi network. Coatomer complex is required for budding from Golgi membranes, and is essential for the retrograde Golgi-to-ER transport of dilysine-tagged proteins.</text>
</comment>
<comment type="similarity">
    <text evidence="1 5">Belongs to the adaptor complexes medium subunit family. Delta-COP subfamily.</text>
</comment>
<dbReference type="GO" id="GO:0000139">
    <property type="term" value="C:Golgi membrane"/>
    <property type="evidence" value="ECO:0007669"/>
    <property type="project" value="UniProtKB-SubCell"/>
</dbReference>
<accession>A0A8T2XJK1</accession>
<gene>
    <name evidence="8" type="ORF">H0E87_021958</name>
</gene>
<dbReference type="AlphaFoldDB" id="A0A8T2XJK1"/>
<evidence type="ECO:0000256" key="6">
    <source>
        <dbReference type="RuleBase" id="RU366052"/>
    </source>
</evidence>
<dbReference type="GO" id="GO:0006890">
    <property type="term" value="P:retrograde vesicle-mediated transport, Golgi to endoplasmic reticulum"/>
    <property type="evidence" value="ECO:0007669"/>
    <property type="project" value="UniProtKB-UniRule"/>
</dbReference>
<comment type="subunit">
    <text evidence="5">Oligomeric complex that consists of at least the alpha, beta, beta', gamma, delta, epsilon and zeta subunits.</text>
</comment>
<comment type="caution">
    <text evidence="8">The sequence shown here is derived from an EMBL/GenBank/DDBJ whole genome shotgun (WGS) entry which is preliminary data.</text>
</comment>
<dbReference type="Proteomes" id="UP000807159">
    <property type="component" value="Chromosome 12"/>
</dbReference>
<evidence type="ECO:0000256" key="3">
    <source>
        <dbReference type="ARBA" id="ARBA00022490"/>
    </source>
</evidence>
<evidence type="ECO:0000256" key="5">
    <source>
        <dbReference type="RuleBase" id="RU364018"/>
    </source>
</evidence>
<keyword evidence="3 5" id="KW-0963">Cytoplasm</keyword>
<keyword evidence="9" id="KW-1185">Reference proteome</keyword>
<protein>
    <recommendedName>
        <fullName evidence="5">Coatomer subunit delta</fullName>
    </recommendedName>
</protein>
<proteinExistence type="inferred from homology"/>
<keyword evidence="5" id="KW-0968">Cytoplasmic vesicle</keyword>
<comment type="subcellular location">
    <subcellularLocation>
        <location evidence="5 6">Cytoplasm</location>
    </subcellularLocation>
    <subcellularLocation>
        <location evidence="5 6">Cytoplasmic vesicle</location>
        <location evidence="5 6">COPI-coated vesicle membrane</location>
        <topology evidence="5 6">Peripheral membrane protein</topology>
        <orientation evidence="5 6">Cytoplasmic side</orientation>
    </subcellularLocation>
    <subcellularLocation>
        <location evidence="5 6">Golgi apparatus membrane</location>
        <topology evidence="5 6">Peripheral membrane protein</topology>
        <orientation evidence="5 6">Cytoplasmic side</orientation>
    </subcellularLocation>
</comment>
<keyword evidence="4 5" id="KW-0653">Protein transport</keyword>